<feature type="signal peptide" evidence="1">
    <location>
        <begin position="1"/>
        <end position="21"/>
    </location>
</feature>
<proteinExistence type="predicted"/>
<organism evidence="2 3">
    <name type="scientific">Neorhizobium huautlense</name>
    <dbReference type="NCBI Taxonomy" id="67774"/>
    <lineage>
        <taxon>Bacteria</taxon>
        <taxon>Pseudomonadati</taxon>
        <taxon>Pseudomonadota</taxon>
        <taxon>Alphaproteobacteria</taxon>
        <taxon>Hyphomicrobiales</taxon>
        <taxon>Rhizobiaceae</taxon>
        <taxon>Rhizobium/Agrobacterium group</taxon>
        <taxon>Neorhizobium</taxon>
    </lineage>
</organism>
<comment type="caution">
    <text evidence="2">The sequence shown here is derived from an EMBL/GenBank/DDBJ whole genome shotgun (WGS) entry which is preliminary data.</text>
</comment>
<dbReference type="Pfam" id="PF06823">
    <property type="entry name" value="DUF1236"/>
    <property type="match status" value="1"/>
</dbReference>
<name>A0ABT9PYZ1_9HYPH</name>
<sequence>MRKFTLAATAAFLALSASAYAQSTVIIEQQPADPVVTHSTTHVLPGEVRTYVMEQEPMESIPYEGDVLVGRVLPESVEVRPVEGYNDYGYTIVNERRVIVDPQTHTVIQVLE</sequence>
<reference evidence="2 3" key="1">
    <citation type="submission" date="2023-07" db="EMBL/GenBank/DDBJ databases">
        <title>Sorghum-associated microbial communities from plants grown in Nebraska, USA.</title>
        <authorList>
            <person name="Schachtman D."/>
        </authorList>
    </citation>
    <scope>NUCLEOTIDE SEQUENCE [LARGE SCALE GENOMIC DNA]</scope>
    <source>
        <strain evidence="2 3">DS1307</strain>
    </source>
</reference>
<evidence type="ECO:0000313" key="3">
    <source>
        <dbReference type="Proteomes" id="UP001241472"/>
    </source>
</evidence>
<evidence type="ECO:0000256" key="1">
    <source>
        <dbReference type="SAM" id="SignalP"/>
    </source>
</evidence>
<dbReference type="InterPro" id="IPR009642">
    <property type="entry name" value="DUF1236"/>
</dbReference>
<keyword evidence="3" id="KW-1185">Reference proteome</keyword>
<dbReference type="EMBL" id="JAUSRF010000013">
    <property type="protein sequence ID" value="MDP9839059.1"/>
    <property type="molecule type" value="Genomic_DNA"/>
</dbReference>
<evidence type="ECO:0008006" key="4">
    <source>
        <dbReference type="Google" id="ProtNLM"/>
    </source>
</evidence>
<evidence type="ECO:0000313" key="2">
    <source>
        <dbReference type="EMBL" id="MDP9839059.1"/>
    </source>
</evidence>
<feature type="chain" id="PRO_5046470538" description="DUF1236 domain-containing protein" evidence="1">
    <location>
        <begin position="22"/>
        <end position="112"/>
    </location>
</feature>
<dbReference type="Proteomes" id="UP001241472">
    <property type="component" value="Unassembled WGS sequence"/>
</dbReference>
<keyword evidence="1" id="KW-0732">Signal</keyword>
<protein>
    <recommendedName>
        <fullName evidence="4">DUF1236 domain-containing protein</fullName>
    </recommendedName>
</protein>
<accession>A0ABT9PYZ1</accession>
<gene>
    <name evidence="2" type="ORF">J2T09_003834</name>
</gene>
<dbReference type="RefSeq" id="WP_306837526.1">
    <property type="nucleotide sequence ID" value="NZ_JAUSRF010000013.1"/>
</dbReference>